<sequence length="807" mass="87164">MGHISTESLLPPNNKGARKMTSRIQNVFIFSIAFCATGSAIAAVPEKHPHKVTPQKTAPLRDASHQAAENVVVIAGMATANGVTNTTPGGGLMPPQTDARAQSGITRDYIAKQAPTSNVQSLIAALPGVVAARSDPLGITGDSLSIRGFNERETGYLFEGIPVADPLAYSPYTNIIVDSENMGGVTLTQGAADISAPLYNAIGAQIAIRAIDPARHFGGYVEASGGTRGANKDFIRLNTGEIGHTGVSGFASFSYTRDDSWHGPGGLRRYHTDAELVKSWGTGSNAKIWFSYNNSMWNPFRVPTMAQWQTYGRGLNLSSTYTPGNTLYYKLNYSATNALILGAPINFHLAKGLDLHLTPYFTDFFGPSRSGQNISNDNSNYGTTSAGPLNLPYATNGIVTTQAVDPWIQLTGGLSTWLGWKYKTNTFKIGYWYAYTNHTERQSFTPVDYEGNSANNAGRYAIVMQNGRVLSGYDDTIRQQTNSIFISDNLKLLNDKLNLSAGLKTTMVSRWATDLVTGATPYRSARNYFAPMPQFSASYQIDKKNQIYIDGTTAFRAPAGSFVQIFSPSSKVPITQPGTLKAQYSIGEEIGYRHTGLWNVSLALFNYNMTHRQVTSSAYIPGTTNLVSSSLDAGGQTSRGVQVEVGLRPWHHFSPYLSGQYLHATIDNNYQVGSDYLPTKGKTAVLSPKFTGTIGLQYDDGFLFGNVNIHYVDSQYSTFMNDQAIHSYVTSDMTLGMRFRNVGFAKHPQIQLNLINIGDNNYLSGISGFGGAAKATKGIYGTTIAASTPTYVIGGGFAALVSIGAGF</sequence>
<dbReference type="Gene3D" id="2.170.130.10">
    <property type="entry name" value="TonB-dependent receptor, plug domain"/>
    <property type="match status" value="1"/>
</dbReference>
<comment type="caution">
    <text evidence="12">The sequence shown here is derived from an EMBL/GenBank/DDBJ whole genome shotgun (WGS) entry which is preliminary data.</text>
</comment>
<evidence type="ECO:0000256" key="6">
    <source>
        <dbReference type="ARBA" id="ARBA00022729"/>
    </source>
</evidence>
<keyword evidence="7" id="KW-0408">Iron</keyword>
<dbReference type="Gene3D" id="2.40.170.20">
    <property type="entry name" value="TonB-dependent receptor, beta-barrel domain"/>
    <property type="match status" value="1"/>
</dbReference>
<dbReference type="SUPFAM" id="SSF56935">
    <property type="entry name" value="Porins"/>
    <property type="match status" value="1"/>
</dbReference>
<keyword evidence="12" id="KW-0675">Receptor</keyword>
<keyword evidence="6" id="KW-0732">Signal</keyword>
<feature type="domain" description="TonB-dependent receptor plug" evidence="11">
    <location>
        <begin position="101"/>
        <end position="193"/>
    </location>
</feature>
<evidence type="ECO:0000256" key="3">
    <source>
        <dbReference type="ARBA" id="ARBA00022452"/>
    </source>
</evidence>
<evidence type="ECO:0000259" key="11">
    <source>
        <dbReference type="Pfam" id="PF07715"/>
    </source>
</evidence>
<dbReference type="EMBL" id="WOSW01000005">
    <property type="protein sequence ID" value="NHO31883.1"/>
    <property type="molecule type" value="Genomic_DNA"/>
</dbReference>
<dbReference type="Pfam" id="PF07715">
    <property type="entry name" value="Plug"/>
    <property type="match status" value="1"/>
</dbReference>
<protein>
    <submittedName>
        <fullName evidence="12">TonB-dependent receptor plug domain-containing protein</fullName>
    </submittedName>
</protein>
<evidence type="ECO:0000256" key="2">
    <source>
        <dbReference type="ARBA" id="ARBA00022448"/>
    </source>
</evidence>
<evidence type="ECO:0000256" key="8">
    <source>
        <dbReference type="ARBA" id="ARBA00023065"/>
    </source>
</evidence>
<gene>
    <name evidence="12" type="ORF">GOB84_04755</name>
</gene>
<dbReference type="InterPro" id="IPR039426">
    <property type="entry name" value="TonB-dep_rcpt-like"/>
</dbReference>
<keyword evidence="3" id="KW-1134">Transmembrane beta strand</keyword>
<evidence type="ECO:0000256" key="5">
    <source>
        <dbReference type="ARBA" id="ARBA00022692"/>
    </source>
</evidence>
<reference evidence="12 13" key="1">
    <citation type="journal article" date="2020" name="Int. J. Syst. Evol. Microbiol.">
        <title>Novel acetic acid bacteria from cider fermentations: Acetobacter conturbans sp. nov. and Acetobacter fallax sp. nov.</title>
        <authorList>
            <person name="Sombolestani A.S."/>
            <person name="Cleenwerck I."/>
            <person name="Cnockaert M."/>
            <person name="Borremans W."/>
            <person name="Wieme A.D."/>
            <person name="De Vuyst L."/>
            <person name="Vandamme P."/>
        </authorList>
    </citation>
    <scope>NUCLEOTIDE SEQUENCE [LARGE SCALE GENOMIC DNA]</scope>
    <source>
        <strain evidence="12 13">LMG 1637</strain>
    </source>
</reference>
<keyword evidence="4" id="KW-0410">Iron transport</keyword>
<evidence type="ECO:0000256" key="1">
    <source>
        <dbReference type="ARBA" id="ARBA00004571"/>
    </source>
</evidence>
<evidence type="ECO:0000256" key="9">
    <source>
        <dbReference type="ARBA" id="ARBA00023136"/>
    </source>
</evidence>
<keyword evidence="10" id="KW-0998">Cell outer membrane</keyword>
<proteinExistence type="predicted"/>
<dbReference type="InterPro" id="IPR012910">
    <property type="entry name" value="Plug_dom"/>
</dbReference>
<evidence type="ECO:0000256" key="10">
    <source>
        <dbReference type="ARBA" id="ARBA00023237"/>
    </source>
</evidence>
<name>A0ABX0K7V4_9PROT</name>
<dbReference type="PANTHER" id="PTHR32552">
    <property type="entry name" value="FERRICHROME IRON RECEPTOR-RELATED"/>
    <property type="match status" value="1"/>
</dbReference>
<keyword evidence="8" id="KW-0406">Ion transport</keyword>
<dbReference type="InterPro" id="IPR037066">
    <property type="entry name" value="Plug_dom_sf"/>
</dbReference>
<evidence type="ECO:0000256" key="7">
    <source>
        <dbReference type="ARBA" id="ARBA00023004"/>
    </source>
</evidence>
<dbReference type="InterPro" id="IPR036942">
    <property type="entry name" value="Beta-barrel_TonB_sf"/>
</dbReference>
<keyword evidence="2" id="KW-0813">Transport</keyword>
<evidence type="ECO:0000313" key="12">
    <source>
        <dbReference type="EMBL" id="NHO31883.1"/>
    </source>
</evidence>
<evidence type="ECO:0000256" key="4">
    <source>
        <dbReference type="ARBA" id="ARBA00022496"/>
    </source>
</evidence>
<organism evidence="12 13">
    <name type="scientific">Acetobacter fallax</name>
    <dbReference type="NCBI Taxonomy" id="1737473"/>
    <lineage>
        <taxon>Bacteria</taxon>
        <taxon>Pseudomonadati</taxon>
        <taxon>Pseudomonadota</taxon>
        <taxon>Alphaproteobacteria</taxon>
        <taxon>Acetobacterales</taxon>
        <taxon>Acetobacteraceae</taxon>
        <taxon>Acetobacter</taxon>
    </lineage>
</organism>
<dbReference type="PANTHER" id="PTHR32552:SF89">
    <property type="entry name" value="CATECHOLATE SIDEROPHORE RECEPTOR FIU"/>
    <property type="match status" value="1"/>
</dbReference>
<keyword evidence="9" id="KW-0472">Membrane</keyword>
<comment type="subcellular location">
    <subcellularLocation>
        <location evidence="1">Cell outer membrane</location>
        <topology evidence="1">Multi-pass membrane protein</topology>
    </subcellularLocation>
</comment>
<dbReference type="Proteomes" id="UP000615326">
    <property type="component" value="Unassembled WGS sequence"/>
</dbReference>
<evidence type="ECO:0000313" key="13">
    <source>
        <dbReference type="Proteomes" id="UP000615326"/>
    </source>
</evidence>
<accession>A0ABX0K7V4</accession>
<keyword evidence="5" id="KW-0812">Transmembrane</keyword>
<keyword evidence="13" id="KW-1185">Reference proteome</keyword>